<dbReference type="GO" id="GO:0003700">
    <property type="term" value="F:DNA-binding transcription factor activity"/>
    <property type="evidence" value="ECO:0007669"/>
    <property type="project" value="InterPro"/>
</dbReference>
<dbReference type="CDD" id="cd12148">
    <property type="entry name" value="fungal_TF_MHR"/>
    <property type="match status" value="1"/>
</dbReference>
<name>A0AA38H5J1_9TREE</name>
<protein>
    <recommendedName>
        <fullName evidence="4">Transcription factor domain-containing protein</fullName>
    </recommendedName>
</protein>
<organism evidence="2 3">
    <name type="scientific">Dioszegia hungarica</name>
    <dbReference type="NCBI Taxonomy" id="4972"/>
    <lineage>
        <taxon>Eukaryota</taxon>
        <taxon>Fungi</taxon>
        <taxon>Dikarya</taxon>
        <taxon>Basidiomycota</taxon>
        <taxon>Agaricomycotina</taxon>
        <taxon>Tremellomycetes</taxon>
        <taxon>Tremellales</taxon>
        <taxon>Bulleribasidiaceae</taxon>
        <taxon>Dioszegia</taxon>
    </lineage>
</organism>
<dbReference type="GeneID" id="77724870"/>
<dbReference type="EMBL" id="JAKWFO010000007">
    <property type="protein sequence ID" value="KAI9634415.1"/>
    <property type="molecule type" value="Genomic_DNA"/>
</dbReference>
<dbReference type="InterPro" id="IPR050987">
    <property type="entry name" value="AtrR-like"/>
</dbReference>
<dbReference type="RefSeq" id="XP_052944192.1">
    <property type="nucleotide sequence ID" value="XM_053085669.1"/>
</dbReference>
<evidence type="ECO:0000313" key="3">
    <source>
        <dbReference type="Proteomes" id="UP001164286"/>
    </source>
</evidence>
<reference evidence="2" key="1">
    <citation type="journal article" date="2022" name="G3 (Bethesda)">
        <title>High quality genome of the basidiomycete yeast Dioszegia hungarica PDD-24b-2 isolated from cloud water.</title>
        <authorList>
            <person name="Jarrige D."/>
            <person name="Haridas S."/>
            <person name="Bleykasten-Grosshans C."/>
            <person name="Joly M."/>
            <person name="Nadalig T."/>
            <person name="Sancelme M."/>
            <person name="Vuilleumier S."/>
            <person name="Grigoriev I.V."/>
            <person name="Amato P."/>
            <person name="Bringel F."/>
        </authorList>
    </citation>
    <scope>NUCLEOTIDE SEQUENCE</scope>
    <source>
        <strain evidence="2">PDD-24b-2</strain>
    </source>
</reference>
<evidence type="ECO:0000313" key="2">
    <source>
        <dbReference type="EMBL" id="KAI9634415.1"/>
    </source>
</evidence>
<keyword evidence="1" id="KW-0539">Nucleus</keyword>
<gene>
    <name evidence="2" type="ORF">MKK02DRAFT_16688</name>
</gene>
<comment type="caution">
    <text evidence="2">The sequence shown here is derived from an EMBL/GenBank/DDBJ whole genome shotgun (WGS) entry which is preliminary data.</text>
</comment>
<evidence type="ECO:0000256" key="1">
    <source>
        <dbReference type="ARBA" id="ARBA00023242"/>
    </source>
</evidence>
<proteinExistence type="predicted"/>
<accession>A0AA38H5J1</accession>
<keyword evidence="3" id="KW-1185">Reference proteome</keyword>
<dbReference type="Proteomes" id="UP001164286">
    <property type="component" value="Unassembled WGS sequence"/>
</dbReference>
<dbReference type="AlphaFoldDB" id="A0AA38H5J1"/>
<evidence type="ECO:0008006" key="4">
    <source>
        <dbReference type="Google" id="ProtNLM"/>
    </source>
</evidence>
<dbReference type="PANTHER" id="PTHR46910">
    <property type="entry name" value="TRANSCRIPTION FACTOR PDR1"/>
    <property type="match status" value="1"/>
</dbReference>
<sequence length="374" mass="41685">MSSICQSPINIVTPPYSRQDLEVILRRCQKTSRAIQLRWHMSPSLESLASLQLDINTALAATQVDLATALISDARRQVYALGLHTAQPKDGLSVIQLQICRRLFWEIYQSDKTNVMNAISAISLNDLEGVPPLPLEIDDDYITTSVATPQPDGQVSYMTGFVVISRIFQILGQCQIRQKTFANNRDAGPPREKLLMWVEEQRIGMRRLLGELPGKLRAEWREAGGFERAEESSLGIQRANIHITALCVELALLDFRVHLDADADTRTERESLARKAYATLSNVPIEYLASNGESMRGKVLRIVLDLLSMTKDGAEGGEGQAFGKDVWDWWNMVRRALCVPRVPPRDTSAVAAGTYMCISSVSVSVECIHIYVQA</sequence>
<dbReference type="PANTHER" id="PTHR46910:SF40">
    <property type="entry name" value="ZN(II)2CYS6 TRANSCRIPTION FACTOR (EUROFUNG)"/>
    <property type="match status" value="1"/>
</dbReference>